<dbReference type="PROSITE" id="PS51257">
    <property type="entry name" value="PROKAR_LIPOPROTEIN"/>
    <property type="match status" value="1"/>
</dbReference>
<feature type="chain" id="PRO_5039584587" evidence="1">
    <location>
        <begin position="20"/>
        <end position="134"/>
    </location>
</feature>
<evidence type="ECO:0000256" key="1">
    <source>
        <dbReference type="SAM" id="SignalP"/>
    </source>
</evidence>
<dbReference type="Proteomes" id="UP000297982">
    <property type="component" value="Unassembled WGS sequence"/>
</dbReference>
<comment type="caution">
    <text evidence="3">The sequence shown here is derived from an EMBL/GenBank/DDBJ whole genome shotgun (WGS) entry which is preliminary data.</text>
</comment>
<dbReference type="InterPro" id="IPR027954">
    <property type="entry name" value="Transcobalamin-like_C"/>
</dbReference>
<keyword evidence="4" id="KW-1185">Reference proteome</keyword>
<dbReference type="OrthoDB" id="2870483at2"/>
<protein>
    <submittedName>
        <fullName evidence="3">DUF4430 domain-containing protein</fullName>
    </submittedName>
</protein>
<feature type="domain" description="Transcobalamin-like C-terminal" evidence="2">
    <location>
        <begin position="66"/>
        <end position="131"/>
    </location>
</feature>
<organism evidence="3 4">
    <name type="scientific">Halobacillus salinus</name>
    <dbReference type="NCBI Taxonomy" id="192814"/>
    <lineage>
        <taxon>Bacteria</taxon>
        <taxon>Bacillati</taxon>
        <taxon>Bacillota</taxon>
        <taxon>Bacilli</taxon>
        <taxon>Bacillales</taxon>
        <taxon>Bacillaceae</taxon>
        <taxon>Halobacillus</taxon>
    </lineage>
</organism>
<sequence>MRKWYSFMLAFGLALAVLAGCGTDTSSSQAEGEQTEAVEEVSATVILSKQNGEEKMAEEEVTVEAGTTLMEVMKSNFEVEESGGFINGLEGISMNEEEKMAWIYTINGEEAMVGAAEYEIEQGDEIVFDYQSWE</sequence>
<dbReference type="STRING" id="192814.GCA_900166575_01547"/>
<gene>
    <name evidence="3" type="ORF">E4663_05715</name>
</gene>
<dbReference type="EMBL" id="SRJC01000001">
    <property type="protein sequence ID" value="TGB04489.1"/>
    <property type="molecule type" value="Genomic_DNA"/>
</dbReference>
<accession>A0A4Z0H3Y9</accession>
<reference evidence="3 4" key="1">
    <citation type="journal article" date="2003" name="Int. J. Syst. Evol. Microbiol.">
        <title>Halobacillus salinus sp. nov., isolated from a salt lake on the coast of the East Sea in Korea.</title>
        <authorList>
            <person name="Yoon J.H."/>
            <person name="Kang K.H."/>
            <person name="Park Y.H."/>
        </authorList>
    </citation>
    <scope>NUCLEOTIDE SEQUENCE [LARGE SCALE GENOMIC DNA]</scope>
    <source>
        <strain evidence="3 4">HSL-3</strain>
    </source>
</reference>
<dbReference type="Pfam" id="PF14478">
    <property type="entry name" value="DUF4430"/>
    <property type="match status" value="1"/>
</dbReference>
<dbReference type="RefSeq" id="WP_079479914.1">
    <property type="nucleotide sequence ID" value="NZ_FVYZ01000004.1"/>
</dbReference>
<evidence type="ECO:0000313" key="3">
    <source>
        <dbReference type="EMBL" id="TGB04489.1"/>
    </source>
</evidence>
<dbReference type="AlphaFoldDB" id="A0A4Z0H3Y9"/>
<keyword evidence="1" id="KW-0732">Signal</keyword>
<proteinExistence type="predicted"/>
<name>A0A4Z0H3Y9_9BACI</name>
<dbReference type="Gene3D" id="2.170.130.30">
    <property type="match status" value="1"/>
</dbReference>
<feature type="signal peptide" evidence="1">
    <location>
        <begin position="1"/>
        <end position="19"/>
    </location>
</feature>
<evidence type="ECO:0000313" key="4">
    <source>
        <dbReference type="Proteomes" id="UP000297982"/>
    </source>
</evidence>
<evidence type="ECO:0000259" key="2">
    <source>
        <dbReference type="Pfam" id="PF14478"/>
    </source>
</evidence>